<accession>A0A9P0AJE4</accession>
<evidence type="ECO:0000313" key="2">
    <source>
        <dbReference type="Proteomes" id="UP001152759"/>
    </source>
</evidence>
<organism evidence="1 2">
    <name type="scientific">Bemisia tabaci</name>
    <name type="common">Sweetpotato whitefly</name>
    <name type="synonym">Aleurodes tabaci</name>
    <dbReference type="NCBI Taxonomy" id="7038"/>
    <lineage>
        <taxon>Eukaryota</taxon>
        <taxon>Metazoa</taxon>
        <taxon>Ecdysozoa</taxon>
        <taxon>Arthropoda</taxon>
        <taxon>Hexapoda</taxon>
        <taxon>Insecta</taxon>
        <taxon>Pterygota</taxon>
        <taxon>Neoptera</taxon>
        <taxon>Paraneoptera</taxon>
        <taxon>Hemiptera</taxon>
        <taxon>Sternorrhyncha</taxon>
        <taxon>Aleyrodoidea</taxon>
        <taxon>Aleyrodidae</taxon>
        <taxon>Aleyrodinae</taxon>
        <taxon>Bemisia</taxon>
    </lineage>
</organism>
<gene>
    <name evidence="1" type="ORF">BEMITA_LOCUS11082</name>
</gene>
<protein>
    <submittedName>
        <fullName evidence="1">Uncharacterized protein</fullName>
    </submittedName>
</protein>
<sequence>MSENLTVATRSQDLLPEVLDLLNDCSFLNECDTFDEKLIAEYNNFKPEKSIELLLERFSSGGKPQPLTAFIDDMKKLLSWDYKLRVLGHRSGRPTSLEDKYGVQLSGNTTDVITYSRLRFLFPTYIGLTSDGLYGENKCFPQMFGAPEFGGLIPSKSYIGSVRAEIITVHLCCLKLLEPKTPLRLHHLLLKKRIEEGLLSDDKRARFLNAREILDAHGRKTKKFTQVYRTMCELYNEIHAEIQEVEKINGFNFNYNFN</sequence>
<name>A0A9P0AJE4_BEMTA</name>
<evidence type="ECO:0000313" key="1">
    <source>
        <dbReference type="EMBL" id="CAH0392576.1"/>
    </source>
</evidence>
<dbReference type="Proteomes" id="UP001152759">
    <property type="component" value="Chromosome 6"/>
</dbReference>
<dbReference type="EMBL" id="OU963867">
    <property type="protein sequence ID" value="CAH0392576.1"/>
    <property type="molecule type" value="Genomic_DNA"/>
</dbReference>
<reference evidence="1" key="1">
    <citation type="submission" date="2021-12" db="EMBL/GenBank/DDBJ databases">
        <authorList>
            <person name="King R."/>
        </authorList>
    </citation>
    <scope>NUCLEOTIDE SEQUENCE</scope>
</reference>
<proteinExistence type="predicted"/>
<keyword evidence="2" id="KW-1185">Reference proteome</keyword>
<dbReference type="AlphaFoldDB" id="A0A9P0AJE4"/>